<dbReference type="SUPFAM" id="SSF52540">
    <property type="entry name" value="P-loop containing nucleoside triphosphate hydrolases"/>
    <property type="match status" value="1"/>
</dbReference>
<organism evidence="1 2">
    <name type="scientific">Mangrovihabitans endophyticus</name>
    <dbReference type="NCBI Taxonomy" id="1751298"/>
    <lineage>
        <taxon>Bacteria</taxon>
        <taxon>Bacillati</taxon>
        <taxon>Actinomycetota</taxon>
        <taxon>Actinomycetes</taxon>
        <taxon>Micromonosporales</taxon>
        <taxon>Micromonosporaceae</taxon>
        <taxon>Mangrovihabitans</taxon>
    </lineage>
</organism>
<keyword evidence="2" id="KW-1185">Reference proteome</keyword>
<reference evidence="1" key="2">
    <citation type="submission" date="2020-09" db="EMBL/GenBank/DDBJ databases">
        <authorList>
            <person name="Sun Q."/>
            <person name="Zhou Y."/>
        </authorList>
    </citation>
    <scope>NUCLEOTIDE SEQUENCE</scope>
    <source>
        <strain evidence="1">CGMCC 4.7299</strain>
    </source>
</reference>
<reference evidence="1" key="1">
    <citation type="journal article" date="2014" name="Int. J. Syst. Evol. Microbiol.">
        <title>Complete genome sequence of Corynebacterium casei LMG S-19264T (=DSM 44701T), isolated from a smear-ripened cheese.</title>
        <authorList>
            <consortium name="US DOE Joint Genome Institute (JGI-PGF)"/>
            <person name="Walter F."/>
            <person name="Albersmeier A."/>
            <person name="Kalinowski J."/>
            <person name="Ruckert C."/>
        </authorList>
    </citation>
    <scope>NUCLEOTIDE SEQUENCE</scope>
    <source>
        <strain evidence="1">CGMCC 4.7299</strain>
    </source>
</reference>
<gene>
    <name evidence="1" type="ORF">GCM10012284_51160</name>
</gene>
<dbReference type="EMBL" id="BMMX01000034">
    <property type="protein sequence ID" value="GGL10179.1"/>
    <property type="molecule type" value="Genomic_DNA"/>
</dbReference>
<protein>
    <recommendedName>
        <fullName evidence="3">Sulfotransferase family protein</fullName>
    </recommendedName>
</protein>
<dbReference type="AlphaFoldDB" id="A0A8J3C314"/>
<evidence type="ECO:0000313" key="1">
    <source>
        <dbReference type="EMBL" id="GGL10179.1"/>
    </source>
</evidence>
<dbReference type="RefSeq" id="WP_189081862.1">
    <property type="nucleotide sequence ID" value="NZ_BMMX01000034.1"/>
</dbReference>
<evidence type="ECO:0008006" key="3">
    <source>
        <dbReference type="Google" id="ProtNLM"/>
    </source>
</evidence>
<proteinExistence type="predicted"/>
<sequence>MARRAYLHIGAPKAGSTYAQHVLWNNRNALKGAGILLPGDRSAHDQAMTDLREVSWRDPRATWTWDRLAAKSREWHGDVIISNEGLGGATAAQAARAVASLRPAEVHIVVAGRDLWRTLPSVWQQGIRSRNIGRFEDWLRTVERGKFETLWENHTPNRMLRRWGDLVSAEQRHLVTLPPPGAPHDVFWHRFAGVVGIPDGLCDLTAPAANASLGAAEIEVLRRVNQALGDRYPHRTPYQEVVKRHLITAVLQRGGNTVRFGVGLDRADWVAELAEQQIKDLRDYPCHIAGDLDDLRPSGMSSTVAPDDLTDAQVLEVAIETIIGLLGQADRLSRRTDASGLARLRGRATRKIGGALRRITRDR</sequence>
<evidence type="ECO:0000313" key="2">
    <source>
        <dbReference type="Proteomes" id="UP000656042"/>
    </source>
</evidence>
<dbReference type="InterPro" id="IPR027417">
    <property type="entry name" value="P-loop_NTPase"/>
</dbReference>
<comment type="caution">
    <text evidence="1">The sequence shown here is derived from an EMBL/GenBank/DDBJ whole genome shotgun (WGS) entry which is preliminary data.</text>
</comment>
<name>A0A8J3C314_9ACTN</name>
<dbReference type="Proteomes" id="UP000656042">
    <property type="component" value="Unassembled WGS sequence"/>
</dbReference>
<accession>A0A8J3C314</accession>